<dbReference type="SMART" id="SM00028">
    <property type="entry name" value="TPR"/>
    <property type="match status" value="2"/>
</dbReference>
<sequence length="194" mass="20996">MKKEKIRKRLAAAGAICVMAAVLTGGCANPDKAGAKALENGDYEEAAAQFEQAASSDDAKEAAEGYRGLGMTYYETGDYEAALEAFGKAIDGGAEQTVQLYNLAGISAMQCSDYATALEYIQAGLALADTEPSDQENGEAESCADMIREMKFNEIVCYEQQADWENARQKVTEYLEDYPDDEAAQKEAEFLATR</sequence>
<accession>A0ABS8FWH8</accession>
<reference evidence="3 4" key="1">
    <citation type="submission" date="2021-10" db="EMBL/GenBank/DDBJ databases">
        <title>Anaerobic single-cell dispensing facilitates the cultivation of human gut bacteria.</title>
        <authorList>
            <person name="Afrizal A."/>
        </authorList>
    </citation>
    <scope>NUCLEOTIDE SEQUENCE [LARGE SCALE GENOMIC DNA]</scope>
    <source>
        <strain evidence="3 4">CLA-AA-H200</strain>
    </source>
</reference>
<evidence type="ECO:0000256" key="1">
    <source>
        <dbReference type="PROSITE-ProRule" id="PRU00339"/>
    </source>
</evidence>
<feature type="repeat" description="TPR" evidence="1">
    <location>
        <begin position="63"/>
        <end position="96"/>
    </location>
</feature>
<keyword evidence="1" id="KW-0802">TPR repeat</keyword>
<dbReference type="Proteomes" id="UP001198151">
    <property type="component" value="Unassembled WGS sequence"/>
</dbReference>
<protein>
    <submittedName>
        <fullName evidence="3">Tetratricopeptide repeat protein</fullName>
    </submittedName>
</protein>
<evidence type="ECO:0000313" key="4">
    <source>
        <dbReference type="Proteomes" id="UP001198151"/>
    </source>
</evidence>
<organism evidence="3 4">
    <name type="scientific">Ruminococcus turbiniformis</name>
    <dbReference type="NCBI Taxonomy" id="2881258"/>
    <lineage>
        <taxon>Bacteria</taxon>
        <taxon>Bacillati</taxon>
        <taxon>Bacillota</taxon>
        <taxon>Clostridia</taxon>
        <taxon>Eubacteriales</taxon>
        <taxon>Oscillospiraceae</taxon>
        <taxon>Ruminococcus</taxon>
    </lineage>
</organism>
<dbReference type="SUPFAM" id="SSF48452">
    <property type="entry name" value="TPR-like"/>
    <property type="match status" value="1"/>
</dbReference>
<name>A0ABS8FWH8_9FIRM</name>
<keyword evidence="4" id="KW-1185">Reference proteome</keyword>
<dbReference type="EMBL" id="JAJEQX010000012">
    <property type="protein sequence ID" value="MCC2254395.1"/>
    <property type="molecule type" value="Genomic_DNA"/>
</dbReference>
<dbReference type="InterPro" id="IPR019734">
    <property type="entry name" value="TPR_rpt"/>
</dbReference>
<dbReference type="PROSITE" id="PS51257">
    <property type="entry name" value="PROKAR_LIPOPROTEIN"/>
    <property type="match status" value="1"/>
</dbReference>
<dbReference type="InterPro" id="IPR011990">
    <property type="entry name" value="TPR-like_helical_dom_sf"/>
</dbReference>
<dbReference type="PROSITE" id="PS50005">
    <property type="entry name" value="TPR"/>
    <property type="match status" value="1"/>
</dbReference>
<dbReference type="RefSeq" id="WP_227707532.1">
    <property type="nucleotide sequence ID" value="NZ_JAJEQX010000012.1"/>
</dbReference>
<proteinExistence type="predicted"/>
<dbReference type="Pfam" id="PF13432">
    <property type="entry name" value="TPR_16"/>
    <property type="match status" value="1"/>
</dbReference>
<evidence type="ECO:0000313" key="3">
    <source>
        <dbReference type="EMBL" id="MCC2254395.1"/>
    </source>
</evidence>
<dbReference type="PROSITE" id="PS50293">
    <property type="entry name" value="TPR_REGION"/>
    <property type="match status" value="1"/>
</dbReference>
<comment type="caution">
    <text evidence="3">The sequence shown here is derived from an EMBL/GenBank/DDBJ whole genome shotgun (WGS) entry which is preliminary data.</text>
</comment>
<evidence type="ECO:0000256" key="2">
    <source>
        <dbReference type="SAM" id="SignalP"/>
    </source>
</evidence>
<dbReference type="Gene3D" id="1.25.40.10">
    <property type="entry name" value="Tetratricopeptide repeat domain"/>
    <property type="match status" value="2"/>
</dbReference>
<feature type="signal peptide" evidence="2">
    <location>
        <begin position="1"/>
        <end position="20"/>
    </location>
</feature>
<feature type="chain" id="PRO_5046740326" evidence="2">
    <location>
        <begin position="21"/>
        <end position="194"/>
    </location>
</feature>
<keyword evidence="2" id="KW-0732">Signal</keyword>
<gene>
    <name evidence="3" type="ORF">LKD70_08145</name>
</gene>